<evidence type="ECO:0000256" key="1">
    <source>
        <dbReference type="SAM" id="MobiDB-lite"/>
    </source>
</evidence>
<dbReference type="Gene3D" id="3.10.100.10">
    <property type="entry name" value="Mannose-Binding Protein A, subunit A"/>
    <property type="match status" value="1"/>
</dbReference>
<dbReference type="PROSITE" id="PS50041">
    <property type="entry name" value="C_TYPE_LECTIN_2"/>
    <property type="match status" value="1"/>
</dbReference>
<organism evidence="4 5">
    <name type="scientific">Alligator mississippiensis</name>
    <name type="common">American alligator</name>
    <dbReference type="NCBI Taxonomy" id="8496"/>
    <lineage>
        <taxon>Eukaryota</taxon>
        <taxon>Metazoa</taxon>
        <taxon>Chordata</taxon>
        <taxon>Craniata</taxon>
        <taxon>Vertebrata</taxon>
        <taxon>Euteleostomi</taxon>
        <taxon>Archelosauria</taxon>
        <taxon>Archosauria</taxon>
        <taxon>Crocodylia</taxon>
        <taxon>Alligatoridae</taxon>
        <taxon>Alligatorinae</taxon>
        <taxon>Alligator</taxon>
    </lineage>
</organism>
<sequence length="278" mass="31485">MTAYSELKFQNLPEQQRSTRAQQTECRGTGGSPSPRRRNKDPSATPLQRQLATLVLGILCLILLITTGVLGYNVVQLGIQRKSFHEQVGYLSSELTSCQNQGVPGSVQELPHDIGEKCPARWSHSTSRSYLFSPEKRHWDQCKYSCSSHSASLITMESREELDFIMTESLHYSEDRGSTTYYFPFWTGLVYDSVRGKWFWEDGTTLSSGMSLEGYLTSPGIGLTNPEVSVITTLRLSRSSCIAQTAGLLMKDNEDEQDFINHELFQYYEDRDSAVFYH</sequence>
<keyword evidence="5" id="KW-1185">Reference proteome</keyword>
<dbReference type="SUPFAM" id="SSF56436">
    <property type="entry name" value="C-type lectin-like"/>
    <property type="match status" value="1"/>
</dbReference>
<comment type="caution">
    <text evidence="4">The sequence shown here is derived from an EMBL/GenBank/DDBJ whole genome shotgun (WGS) entry which is preliminary data.</text>
</comment>
<dbReference type="GO" id="GO:0071226">
    <property type="term" value="P:cellular response to molecule of fungal origin"/>
    <property type="evidence" value="ECO:0007669"/>
    <property type="project" value="InterPro"/>
</dbReference>
<dbReference type="InterPro" id="IPR016187">
    <property type="entry name" value="CTDL_fold"/>
</dbReference>
<dbReference type="Pfam" id="PF00059">
    <property type="entry name" value="Lectin_C"/>
    <property type="match status" value="1"/>
</dbReference>
<reference evidence="4 5" key="1">
    <citation type="journal article" date="2012" name="Genome Biol.">
        <title>Sequencing three crocodilian genomes to illuminate the evolution of archosaurs and amniotes.</title>
        <authorList>
            <person name="St John J.A."/>
            <person name="Braun E.L."/>
            <person name="Isberg S.R."/>
            <person name="Miles L.G."/>
            <person name="Chong A.Y."/>
            <person name="Gongora J."/>
            <person name="Dalzell P."/>
            <person name="Moran C."/>
            <person name="Bed'hom B."/>
            <person name="Abzhanov A."/>
            <person name="Burgess S.C."/>
            <person name="Cooksey A.M."/>
            <person name="Castoe T.A."/>
            <person name="Crawford N.G."/>
            <person name="Densmore L.D."/>
            <person name="Drew J.C."/>
            <person name="Edwards S.V."/>
            <person name="Faircloth B.C."/>
            <person name="Fujita M.K."/>
            <person name="Greenwold M.J."/>
            <person name="Hoffmann F.G."/>
            <person name="Howard J.M."/>
            <person name="Iguchi T."/>
            <person name="Janes D.E."/>
            <person name="Khan S.Y."/>
            <person name="Kohno S."/>
            <person name="de Koning A.J."/>
            <person name="Lance S.L."/>
            <person name="McCarthy F.M."/>
            <person name="McCormack J.E."/>
            <person name="Merchant M.E."/>
            <person name="Peterson D.G."/>
            <person name="Pollock D.D."/>
            <person name="Pourmand N."/>
            <person name="Raney B.J."/>
            <person name="Roessler K.A."/>
            <person name="Sanford J.R."/>
            <person name="Sawyer R.H."/>
            <person name="Schmidt C.J."/>
            <person name="Triplett E.W."/>
            <person name="Tuberville T.D."/>
            <person name="Venegas-Anaya M."/>
            <person name="Howard J.T."/>
            <person name="Jarvis E.D."/>
            <person name="Guillette L.J.Jr."/>
            <person name="Glenn T.C."/>
            <person name="Green R.E."/>
            <person name="Ray D.A."/>
        </authorList>
    </citation>
    <scope>NUCLEOTIDE SEQUENCE [LARGE SCALE GENOMIC DNA]</scope>
    <source>
        <strain evidence="4">KSC_2009_1</strain>
    </source>
</reference>
<keyword evidence="2" id="KW-1133">Transmembrane helix</keyword>
<evidence type="ECO:0000313" key="5">
    <source>
        <dbReference type="Proteomes" id="UP000050525"/>
    </source>
</evidence>
<dbReference type="InterPro" id="IPR001304">
    <property type="entry name" value="C-type_lectin-like"/>
</dbReference>
<gene>
    <name evidence="4" type="ORF">Y1Q_0010536</name>
</gene>
<dbReference type="PANTHER" id="PTHR47218:SF2">
    <property type="entry name" value="C-TYPE LECTIN DOMAIN-CONTAINING PROTEIN"/>
    <property type="match status" value="1"/>
</dbReference>
<evidence type="ECO:0000259" key="3">
    <source>
        <dbReference type="PROSITE" id="PS50041"/>
    </source>
</evidence>
<name>A0A151NDA9_ALLMI</name>
<feature type="transmembrane region" description="Helical" evidence="2">
    <location>
        <begin position="51"/>
        <end position="75"/>
    </location>
</feature>
<dbReference type="GO" id="GO:0001872">
    <property type="term" value="F:(1-&gt;3)-beta-D-glucan binding"/>
    <property type="evidence" value="ECO:0007669"/>
    <property type="project" value="InterPro"/>
</dbReference>
<dbReference type="InterPro" id="IPR042808">
    <property type="entry name" value="CLEC7A"/>
</dbReference>
<dbReference type="InterPro" id="IPR016186">
    <property type="entry name" value="C-type_lectin-like/link_sf"/>
</dbReference>
<accession>A0A151NDA9</accession>
<keyword evidence="2" id="KW-0472">Membrane</keyword>
<proteinExistence type="predicted"/>
<feature type="compositionally biased region" description="Polar residues" evidence="1">
    <location>
        <begin position="12"/>
        <end position="26"/>
    </location>
</feature>
<evidence type="ECO:0000256" key="2">
    <source>
        <dbReference type="SAM" id="Phobius"/>
    </source>
</evidence>
<dbReference type="Proteomes" id="UP000050525">
    <property type="component" value="Unassembled WGS sequence"/>
</dbReference>
<feature type="region of interest" description="Disordered" evidence="1">
    <location>
        <begin position="1"/>
        <end position="45"/>
    </location>
</feature>
<feature type="domain" description="C-type lectin" evidence="3">
    <location>
        <begin position="125"/>
        <end position="241"/>
    </location>
</feature>
<dbReference type="AlphaFoldDB" id="A0A151NDA9"/>
<dbReference type="EMBL" id="AKHW03003332">
    <property type="protein sequence ID" value="KYO34797.1"/>
    <property type="molecule type" value="Genomic_DNA"/>
</dbReference>
<evidence type="ECO:0000313" key="4">
    <source>
        <dbReference type="EMBL" id="KYO34797.1"/>
    </source>
</evidence>
<protein>
    <recommendedName>
        <fullName evidence="3">C-type lectin domain-containing protein</fullName>
    </recommendedName>
</protein>
<dbReference type="SMART" id="SM00034">
    <property type="entry name" value="CLECT"/>
    <property type="match status" value="1"/>
</dbReference>
<dbReference type="PANTHER" id="PTHR47218">
    <property type="entry name" value="C-TYPE LECTIN DOMAIN FAMILY 7 MEMBER A"/>
    <property type="match status" value="1"/>
</dbReference>
<keyword evidence="2" id="KW-0812">Transmembrane</keyword>